<dbReference type="Pfam" id="PF13715">
    <property type="entry name" value="CarbopepD_reg_2"/>
    <property type="match status" value="1"/>
</dbReference>
<keyword evidence="1" id="KW-0732">Signal</keyword>
<dbReference type="EMBL" id="LSFL01000035">
    <property type="protein sequence ID" value="OBY63399.1"/>
    <property type="molecule type" value="Genomic_DNA"/>
</dbReference>
<proteinExistence type="predicted"/>
<name>A0A1B8TV60_9FLAO</name>
<dbReference type="RefSeq" id="WP_068361742.1">
    <property type="nucleotide sequence ID" value="NZ_CP019337.1"/>
</dbReference>
<dbReference type="InterPro" id="IPR008969">
    <property type="entry name" value="CarboxyPept-like_regulatory"/>
</dbReference>
<evidence type="ECO:0000256" key="1">
    <source>
        <dbReference type="SAM" id="SignalP"/>
    </source>
</evidence>
<dbReference type="OrthoDB" id="1164701at2"/>
<feature type="chain" id="PRO_5008615628" description="Carboxypeptidase-like regulatory domain-containing protein" evidence="1">
    <location>
        <begin position="25"/>
        <end position="386"/>
    </location>
</feature>
<gene>
    <name evidence="2" type="ORF">LPB301_11295</name>
</gene>
<dbReference type="AlphaFoldDB" id="A0A1B8TV60"/>
<dbReference type="Proteomes" id="UP000092612">
    <property type="component" value="Unassembled WGS sequence"/>
</dbReference>
<dbReference type="KEGG" id="prn:BW723_04415"/>
<evidence type="ECO:0000313" key="3">
    <source>
        <dbReference type="Proteomes" id="UP000092612"/>
    </source>
</evidence>
<comment type="caution">
    <text evidence="2">The sequence shown here is derived from an EMBL/GenBank/DDBJ whole genome shotgun (WGS) entry which is preliminary data.</text>
</comment>
<keyword evidence="3" id="KW-1185">Reference proteome</keyword>
<dbReference type="SUPFAM" id="SSF49464">
    <property type="entry name" value="Carboxypeptidase regulatory domain-like"/>
    <property type="match status" value="1"/>
</dbReference>
<organism evidence="2 3">
    <name type="scientific">Polaribacter reichenbachii</name>
    <dbReference type="NCBI Taxonomy" id="996801"/>
    <lineage>
        <taxon>Bacteria</taxon>
        <taxon>Pseudomonadati</taxon>
        <taxon>Bacteroidota</taxon>
        <taxon>Flavobacteriia</taxon>
        <taxon>Flavobacteriales</taxon>
        <taxon>Flavobacteriaceae</taxon>
    </lineage>
</organism>
<evidence type="ECO:0000313" key="2">
    <source>
        <dbReference type="EMBL" id="OBY63399.1"/>
    </source>
</evidence>
<accession>A0A1B8TV60</accession>
<evidence type="ECO:0008006" key="4">
    <source>
        <dbReference type="Google" id="ProtNLM"/>
    </source>
</evidence>
<sequence>MKSRFIILFLSIIFFGFNSQNSFAQKSIEVKGIVLDEFNNPIPFAAISILKKNRGTSSTEDGEFSLKITSSELEDMLSFTSLGFNPFKIKIKDYLAQAEKKIVLKETVFEMDEITIVAPKTYVINALKKLKDNTLSKPHQIELLYRRAATEGGKSKFFVENYIKIRDRGPASPLGIVEVTESRKSADYRIWKRKQWTHDINWMITANPLRPTDRTPNLKKYKWEITGETSYEGEEVLIFEGTGKNKWDKVKLYIGVDSYGVFRIERNKAIMVYKRHENGKLYLSYYANEWGLGRKQIPQKYWNTDAEEMSYRLEAFVYKVETDKKKIDVNAFGGDTDMGSLDLPYNAEFWKNLSMPPDTKFFKQIKKELEGNFGVPLEVQYNLANQ</sequence>
<feature type="signal peptide" evidence="1">
    <location>
        <begin position="1"/>
        <end position="24"/>
    </location>
</feature>
<reference evidence="3" key="1">
    <citation type="submission" date="2016-02" db="EMBL/GenBank/DDBJ databases">
        <title>Paenibacillus sp. LPB0068, isolated from Crassostrea gigas.</title>
        <authorList>
            <person name="Shin S.-K."/>
            <person name="Yi H."/>
        </authorList>
    </citation>
    <scope>NUCLEOTIDE SEQUENCE [LARGE SCALE GENOMIC DNA]</scope>
    <source>
        <strain evidence="3">KCTC 23969</strain>
    </source>
</reference>
<protein>
    <recommendedName>
        <fullName evidence="4">Carboxypeptidase-like regulatory domain-containing protein</fullName>
    </recommendedName>
</protein>
<dbReference type="STRING" id="996801.BW723_04415"/>